<dbReference type="InterPro" id="IPR037401">
    <property type="entry name" value="SnoaL-like"/>
</dbReference>
<sequence>MHPNAQLIEQFYQAFQKLDAAAMCACYTDDIQFSDPVFTDLRGNDAGDMWRMLTSRAQDFSLVFDQVEANDTEGSAHWVASYCFSQTGRHVVNDIHAKFTFRDGKICRHRDHFDLWKWSRQAMGWKGYLLGRLPLVQNKIRHLAAKNLRKFSEKK</sequence>
<dbReference type="SUPFAM" id="SSF54427">
    <property type="entry name" value="NTF2-like"/>
    <property type="match status" value="1"/>
</dbReference>
<comment type="caution">
    <text evidence="2">The sequence shown here is derived from an EMBL/GenBank/DDBJ whole genome shotgun (WGS) entry which is preliminary data.</text>
</comment>
<proteinExistence type="predicted"/>
<keyword evidence="3" id="KW-1185">Reference proteome</keyword>
<dbReference type="EMBL" id="JACOGA010000027">
    <property type="protein sequence ID" value="MBC3875949.1"/>
    <property type="molecule type" value="Genomic_DNA"/>
</dbReference>
<dbReference type="Pfam" id="PF12680">
    <property type="entry name" value="SnoaL_2"/>
    <property type="match status" value="1"/>
</dbReference>
<accession>A0ABR6YH81</accession>
<dbReference type="InterPro" id="IPR032710">
    <property type="entry name" value="NTF2-like_dom_sf"/>
</dbReference>
<evidence type="ECO:0000313" key="3">
    <source>
        <dbReference type="Proteomes" id="UP000624279"/>
    </source>
</evidence>
<dbReference type="Gene3D" id="3.10.450.50">
    <property type="match status" value="1"/>
</dbReference>
<evidence type="ECO:0000313" key="2">
    <source>
        <dbReference type="EMBL" id="MBC3875949.1"/>
    </source>
</evidence>
<feature type="domain" description="SnoaL-like" evidence="1">
    <location>
        <begin position="8"/>
        <end position="109"/>
    </location>
</feature>
<dbReference type="RefSeq" id="WP_186943952.1">
    <property type="nucleotide sequence ID" value="NZ_JACOGA010000027.1"/>
</dbReference>
<protein>
    <submittedName>
        <fullName evidence="2">Nuclear transport factor 2 family protein</fullName>
    </submittedName>
</protein>
<name>A0ABR6YH81_9BURK</name>
<reference evidence="2 3" key="1">
    <citation type="submission" date="2020-08" db="EMBL/GenBank/DDBJ databases">
        <title>Novel species isolated from subtropical streams in China.</title>
        <authorList>
            <person name="Lu H."/>
        </authorList>
    </citation>
    <scope>NUCLEOTIDE SEQUENCE [LARGE SCALE GENOMIC DNA]</scope>
    <source>
        <strain evidence="2 3">LX15W</strain>
    </source>
</reference>
<organism evidence="2 3">
    <name type="scientific">Undibacterium flavidum</name>
    <dbReference type="NCBI Taxonomy" id="2762297"/>
    <lineage>
        <taxon>Bacteria</taxon>
        <taxon>Pseudomonadati</taxon>
        <taxon>Pseudomonadota</taxon>
        <taxon>Betaproteobacteria</taxon>
        <taxon>Burkholderiales</taxon>
        <taxon>Oxalobacteraceae</taxon>
        <taxon>Undibacterium</taxon>
    </lineage>
</organism>
<gene>
    <name evidence="2" type="ORF">H8K55_20335</name>
</gene>
<dbReference type="Proteomes" id="UP000624279">
    <property type="component" value="Unassembled WGS sequence"/>
</dbReference>
<evidence type="ECO:0000259" key="1">
    <source>
        <dbReference type="Pfam" id="PF12680"/>
    </source>
</evidence>